<dbReference type="Pfam" id="PF19127">
    <property type="entry name" value="Choline_bind_3"/>
    <property type="match status" value="2"/>
</dbReference>
<dbReference type="RefSeq" id="WP_110325062.1">
    <property type="nucleotide sequence ID" value="NZ_QJKD01000015.1"/>
</dbReference>
<evidence type="ECO:0000256" key="1">
    <source>
        <dbReference type="ARBA" id="ARBA00022737"/>
    </source>
</evidence>
<keyword evidence="3" id="KW-0732">Signal</keyword>
<dbReference type="SUPFAM" id="SSF69360">
    <property type="entry name" value="Cell wall binding repeat"/>
    <property type="match status" value="1"/>
</dbReference>
<dbReference type="PROSITE" id="PS51170">
    <property type="entry name" value="CW"/>
    <property type="match status" value="2"/>
</dbReference>
<dbReference type="EMBL" id="QJKD01000015">
    <property type="protein sequence ID" value="PXX48915.1"/>
    <property type="molecule type" value="Genomic_DNA"/>
</dbReference>
<feature type="repeat" description="Cell wall-binding" evidence="2">
    <location>
        <begin position="66"/>
        <end position="85"/>
    </location>
</feature>
<dbReference type="Proteomes" id="UP000248057">
    <property type="component" value="Unassembled WGS sequence"/>
</dbReference>
<dbReference type="InterPro" id="IPR018337">
    <property type="entry name" value="Cell_wall/Cho-bd_repeat"/>
</dbReference>
<evidence type="ECO:0000313" key="5">
    <source>
        <dbReference type="Proteomes" id="UP000248057"/>
    </source>
</evidence>
<organism evidence="4 5">
    <name type="scientific">Hungatella effluvii</name>
    <dbReference type="NCBI Taxonomy" id="1096246"/>
    <lineage>
        <taxon>Bacteria</taxon>
        <taxon>Bacillati</taxon>
        <taxon>Bacillota</taxon>
        <taxon>Clostridia</taxon>
        <taxon>Lachnospirales</taxon>
        <taxon>Lachnospiraceae</taxon>
        <taxon>Hungatella</taxon>
    </lineage>
</organism>
<dbReference type="AlphaFoldDB" id="A0A2V3Y067"/>
<feature type="chain" id="PRO_5016118231" evidence="3">
    <location>
        <begin position="27"/>
        <end position="246"/>
    </location>
</feature>
<proteinExistence type="predicted"/>
<protein>
    <submittedName>
        <fullName evidence="4">Putative cell wall binding repeat protein</fullName>
    </submittedName>
</protein>
<dbReference type="GeneID" id="86063923"/>
<sequence>MNMKKRILMAGLILAMTISASMTSFAGWKSDDNGWWYEYDDGRYPANSMSFIDGNYYIFDSNGYMLTGWQVYNWYWYYLDPSGKMCTGWQYVGDNWYYLDEDGRMHTYWLYLGNKTYYLNEDGTLRLGDFEDNGIWYTADAVTGEIKKGGKNSGSRNMRYNDDGSVEVYNEETKQWEYMPSVDELADMQMDTLRYDYLHYKYRSEAAFEKAAWEQLTGLISDEEIREFIDDVEDEYDSRQYESYFY</sequence>
<evidence type="ECO:0000256" key="2">
    <source>
        <dbReference type="PROSITE-ProRule" id="PRU00591"/>
    </source>
</evidence>
<name>A0A2V3Y067_9FIRM</name>
<gene>
    <name evidence="4" type="ORF">DFR60_11588</name>
</gene>
<feature type="repeat" description="Cell wall-binding" evidence="2">
    <location>
        <begin position="86"/>
        <end position="105"/>
    </location>
</feature>
<comment type="caution">
    <text evidence="4">The sequence shown here is derived from an EMBL/GenBank/DDBJ whole genome shotgun (WGS) entry which is preliminary data.</text>
</comment>
<evidence type="ECO:0000256" key="3">
    <source>
        <dbReference type="SAM" id="SignalP"/>
    </source>
</evidence>
<keyword evidence="1" id="KW-0677">Repeat</keyword>
<accession>A0A2V3Y067</accession>
<evidence type="ECO:0000313" key="4">
    <source>
        <dbReference type="EMBL" id="PXX48915.1"/>
    </source>
</evidence>
<keyword evidence="5" id="KW-1185">Reference proteome</keyword>
<feature type="signal peptide" evidence="3">
    <location>
        <begin position="1"/>
        <end position="26"/>
    </location>
</feature>
<dbReference type="Gene3D" id="2.10.270.10">
    <property type="entry name" value="Cholin Binding"/>
    <property type="match status" value="2"/>
</dbReference>
<reference evidence="4 5" key="1">
    <citation type="submission" date="2018-05" db="EMBL/GenBank/DDBJ databases">
        <title>Genomic Encyclopedia of Type Strains, Phase IV (KMG-IV): sequencing the most valuable type-strain genomes for metagenomic binning, comparative biology and taxonomic classification.</title>
        <authorList>
            <person name="Goeker M."/>
        </authorList>
    </citation>
    <scope>NUCLEOTIDE SEQUENCE [LARGE SCALE GENOMIC DNA]</scope>
    <source>
        <strain evidence="4 5">DSM 24995</strain>
    </source>
</reference>